<gene>
    <name evidence="1" type="ORF">A3844_01845</name>
</gene>
<dbReference type="EMBL" id="LVWI01000001">
    <property type="protein sequence ID" value="OKP91880.1"/>
    <property type="molecule type" value="Genomic_DNA"/>
</dbReference>
<sequence length="157" mass="17842">MTNQIEAIVTFNDGIAYVMSNPVEFTYYKEGNLIIGLDETCTFVSCYYYSRPTLGFEAFGGREFDITLENGEVIHCNGQWWDGGYLKAEELLGETLVSVTYKDIEALKDCYVFYGCTAIANSLNKLRETSDSAVKGYWAYEAQLKGRDKPIREDQPR</sequence>
<proteinExistence type="predicted"/>
<name>A0ABX3EUI0_9BACL</name>
<evidence type="ECO:0000313" key="1">
    <source>
        <dbReference type="EMBL" id="OKP91880.1"/>
    </source>
</evidence>
<comment type="caution">
    <text evidence="1">The sequence shown here is derived from an EMBL/GenBank/DDBJ whole genome shotgun (WGS) entry which is preliminary data.</text>
</comment>
<organism evidence="1 2">
    <name type="scientific">Paenibacillus helianthi</name>
    <dbReference type="NCBI Taxonomy" id="1349432"/>
    <lineage>
        <taxon>Bacteria</taxon>
        <taxon>Bacillati</taxon>
        <taxon>Bacillota</taxon>
        <taxon>Bacilli</taxon>
        <taxon>Bacillales</taxon>
        <taxon>Paenibacillaceae</taxon>
        <taxon>Paenibacillus</taxon>
    </lineage>
</organism>
<accession>A0ABX3EUI0</accession>
<evidence type="ECO:0000313" key="2">
    <source>
        <dbReference type="Proteomes" id="UP000186058"/>
    </source>
</evidence>
<protein>
    <submittedName>
        <fullName evidence="1">Uncharacterized protein</fullName>
    </submittedName>
</protein>
<keyword evidence="2" id="KW-1185">Reference proteome</keyword>
<reference evidence="1 2" key="1">
    <citation type="submission" date="2016-03" db="EMBL/GenBank/DDBJ databases">
        <authorList>
            <person name="Sant'Anna F.H."/>
            <person name="Ambrosini A."/>
            <person name="Souza R."/>
            <person name="Bach E."/>
            <person name="Fernandes G."/>
            <person name="Balsanelli E."/>
            <person name="Baura V.A."/>
            <person name="Souza E.M."/>
            <person name="Passaglia L."/>
        </authorList>
    </citation>
    <scope>NUCLEOTIDE SEQUENCE [LARGE SCALE GENOMIC DNA]</scope>
    <source>
        <strain evidence="1 2">P26E</strain>
    </source>
</reference>
<dbReference type="RefSeq" id="WP_074106429.1">
    <property type="nucleotide sequence ID" value="NZ_LVWI01000001.1"/>
</dbReference>
<dbReference type="Proteomes" id="UP000186058">
    <property type="component" value="Unassembled WGS sequence"/>
</dbReference>